<feature type="transmembrane region" description="Helical" evidence="1">
    <location>
        <begin position="17"/>
        <end position="41"/>
    </location>
</feature>
<keyword evidence="3" id="KW-1185">Reference proteome</keyword>
<accession>A0A319D2V9</accession>
<dbReference type="EMBL" id="KZ825946">
    <property type="protein sequence ID" value="PYH91421.1"/>
    <property type="molecule type" value="Genomic_DNA"/>
</dbReference>
<proteinExistence type="predicted"/>
<keyword evidence="1" id="KW-1133">Transmembrane helix</keyword>
<organism evidence="2 3">
    <name type="scientific">Aspergillus ellipticus CBS 707.79</name>
    <dbReference type="NCBI Taxonomy" id="1448320"/>
    <lineage>
        <taxon>Eukaryota</taxon>
        <taxon>Fungi</taxon>
        <taxon>Dikarya</taxon>
        <taxon>Ascomycota</taxon>
        <taxon>Pezizomycotina</taxon>
        <taxon>Eurotiomycetes</taxon>
        <taxon>Eurotiomycetidae</taxon>
        <taxon>Eurotiales</taxon>
        <taxon>Aspergillaceae</taxon>
        <taxon>Aspergillus</taxon>
        <taxon>Aspergillus subgen. Circumdati</taxon>
    </lineage>
</organism>
<protein>
    <recommendedName>
        <fullName evidence="4">Fatty acid hydroxylase domain-containing protein</fullName>
    </recommendedName>
</protein>
<sequence length="170" mass="19801">GRPAYHEYNIWNSVIEWPVVCVSQLIGFVIPSMIFLSLDVLQPVWAQPWQKPAQFPQPGKLAMMARCSTKNMLTGWTVHGIYLWEVYPKTVFVVDSRLPTWKEATRQYIGVFVLGEGLFYVLHRLMHGNRWLYAKVYSVHHETGVAPRGCRCGMRILWITLCSMGCRWLW</sequence>
<evidence type="ECO:0008006" key="4">
    <source>
        <dbReference type="Google" id="ProtNLM"/>
    </source>
</evidence>
<dbReference type="Proteomes" id="UP000247810">
    <property type="component" value="Unassembled WGS sequence"/>
</dbReference>
<evidence type="ECO:0000256" key="1">
    <source>
        <dbReference type="SAM" id="Phobius"/>
    </source>
</evidence>
<dbReference type="OrthoDB" id="1658724at2759"/>
<dbReference type="STRING" id="1448320.A0A319D2V9"/>
<dbReference type="AlphaFoldDB" id="A0A319D2V9"/>
<reference evidence="2 3" key="1">
    <citation type="submission" date="2018-02" db="EMBL/GenBank/DDBJ databases">
        <title>The genomes of Aspergillus section Nigri reveals drivers in fungal speciation.</title>
        <authorList>
            <consortium name="DOE Joint Genome Institute"/>
            <person name="Vesth T.C."/>
            <person name="Nybo J."/>
            <person name="Theobald S."/>
            <person name="Brandl J."/>
            <person name="Frisvad J.C."/>
            <person name="Nielsen K.F."/>
            <person name="Lyhne E.K."/>
            <person name="Kogle M.E."/>
            <person name="Kuo A."/>
            <person name="Riley R."/>
            <person name="Clum A."/>
            <person name="Nolan M."/>
            <person name="Lipzen A."/>
            <person name="Salamov A."/>
            <person name="Henrissat B."/>
            <person name="Wiebenga A."/>
            <person name="De vries R.P."/>
            <person name="Grigoriev I.V."/>
            <person name="Mortensen U.H."/>
            <person name="Andersen M.R."/>
            <person name="Baker S.E."/>
        </authorList>
    </citation>
    <scope>NUCLEOTIDE SEQUENCE [LARGE SCALE GENOMIC DNA]</scope>
    <source>
        <strain evidence="2 3">CBS 707.79</strain>
    </source>
</reference>
<feature type="non-terminal residue" evidence="2">
    <location>
        <position position="1"/>
    </location>
</feature>
<dbReference type="PANTHER" id="PTHR11863">
    <property type="entry name" value="STEROL DESATURASE"/>
    <property type="match status" value="1"/>
</dbReference>
<keyword evidence="1" id="KW-0472">Membrane</keyword>
<dbReference type="InterPro" id="IPR050307">
    <property type="entry name" value="Sterol_Desaturase_Related"/>
</dbReference>
<name>A0A319D2V9_9EURO</name>
<dbReference type="VEuPathDB" id="FungiDB:BO71DRAFT_460095"/>
<evidence type="ECO:0000313" key="3">
    <source>
        <dbReference type="Proteomes" id="UP000247810"/>
    </source>
</evidence>
<evidence type="ECO:0000313" key="2">
    <source>
        <dbReference type="EMBL" id="PYH91421.1"/>
    </source>
</evidence>
<gene>
    <name evidence="2" type="ORF">BO71DRAFT_460095</name>
</gene>
<keyword evidence="1" id="KW-0812">Transmembrane</keyword>